<feature type="domain" description="FAD dependent oxidoreductase" evidence="4">
    <location>
        <begin position="1"/>
        <end position="379"/>
    </location>
</feature>
<dbReference type="KEGG" id="mbr:MONBRDRAFT_35404"/>
<dbReference type="SUPFAM" id="SSF51905">
    <property type="entry name" value="FAD/NAD(P)-binding domain"/>
    <property type="match status" value="1"/>
</dbReference>
<evidence type="ECO:0000313" key="5">
    <source>
        <dbReference type="EMBL" id="EDQ92301.1"/>
    </source>
</evidence>
<dbReference type="AlphaFoldDB" id="A9UNT5"/>
<dbReference type="Gene3D" id="3.50.50.60">
    <property type="entry name" value="FAD/NAD(P)-binding domain"/>
    <property type="match status" value="1"/>
</dbReference>
<dbReference type="Gene3D" id="3.30.9.10">
    <property type="entry name" value="D-Amino Acid Oxidase, subunit A, domain 2"/>
    <property type="match status" value="1"/>
</dbReference>
<evidence type="ECO:0000256" key="3">
    <source>
        <dbReference type="ARBA" id="ARBA00046185"/>
    </source>
</evidence>
<dbReference type="EMBL" id="CH991543">
    <property type="protein sequence ID" value="EDQ92301.1"/>
    <property type="molecule type" value="Genomic_DNA"/>
</dbReference>
<organism evidence="5 6">
    <name type="scientific">Monosiga brevicollis</name>
    <name type="common">Choanoflagellate</name>
    <dbReference type="NCBI Taxonomy" id="81824"/>
    <lineage>
        <taxon>Eukaryota</taxon>
        <taxon>Choanoflagellata</taxon>
        <taxon>Craspedida</taxon>
        <taxon>Salpingoecidae</taxon>
        <taxon>Monosiga</taxon>
    </lineage>
</organism>
<dbReference type="GO" id="GO:0005737">
    <property type="term" value="C:cytoplasm"/>
    <property type="evidence" value="ECO:0000318"/>
    <property type="project" value="GO_Central"/>
</dbReference>
<name>A9UNT5_MONBE</name>
<dbReference type="GO" id="GO:0016491">
    <property type="term" value="F:oxidoreductase activity"/>
    <property type="evidence" value="ECO:0007669"/>
    <property type="project" value="UniProtKB-KW"/>
</dbReference>
<protein>
    <recommendedName>
        <fullName evidence="2">FAD-dependent oxidoreductase domain-containing protein 1</fullName>
    </recommendedName>
</protein>
<evidence type="ECO:0000256" key="2">
    <source>
        <dbReference type="ARBA" id="ARBA00039785"/>
    </source>
</evidence>
<evidence type="ECO:0000313" key="6">
    <source>
        <dbReference type="Proteomes" id="UP000001357"/>
    </source>
</evidence>
<dbReference type="GeneID" id="5887738"/>
<dbReference type="Proteomes" id="UP000001357">
    <property type="component" value="Unassembled WGS sequence"/>
</dbReference>
<keyword evidence="1" id="KW-0560">Oxidoreductase</keyword>
<dbReference type="GO" id="GO:0005739">
    <property type="term" value="C:mitochondrion"/>
    <property type="evidence" value="ECO:0007669"/>
    <property type="project" value="GOC"/>
</dbReference>
<dbReference type="GO" id="GO:0032981">
    <property type="term" value="P:mitochondrial respiratory chain complex I assembly"/>
    <property type="evidence" value="ECO:0000318"/>
    <property type="project" value="GO_Central"/>
</dbReference>
<evidence type="ECO:0000256" key="1">
    <source>
        <dbReference type="ARBA" id="ARBA00023002"/>
    </source>
</evidence>
<accession>A9UNT5</accession>
<dbReference type="PANTHER" id="PTHR13847:SF287">
    <property type="entry name" value="FAD-DEPENDENT OXIDOREDUCTASE DOMAIN-CONTAINING PROTEIN 1"/>
    <property type="match status" value="1"/>
</dbReference>
<dbReference type="InterPro" id="IPR036188">
    <property type="entry name" value="FAD/NAD-bd_sf"/>
</dbReference>
<dbReference type="Pfam" id="PF01266">
    <property type="entry name" value="DAO"/>
    <property type="match status" value="1"/>
</dbReference>
<comment type="function">
    <text evidence="3">Required for the assembly of the mitochondrial membrane respiratory chain NADH dehydrogenase (Complex I). Involved in mid-late stages of complex I assembly.</text>
</comment>
<dbReference type="PANTHER" id="PTHR13847">
    <property type="entry name" value="SARCOSINE DEHYDROGENASE-RELATED"/>
    <property type="match status" value="1"/>
</dbReference>
<dbReference type="eggNOG" id="KOG2853">
    <property type="taxonomic scope" value="Eukaryota"/>
</dbReference>
<dbReference type="OMA" id="PDHNALI"/>
<evidence type="ECO:0000259" key="4">
    <source>
        <dbReference type="Pfam" id="PF01266"/>
    </source>
</evidence>
<dbReference type="STRING" id="81824.A9UNT5"/>
<gene>
    <name evidence="5" type="ORF">MONBRDRAFT_35404</name>
</gene>
<proteinExistence type="predicted"/>
<dbReference type="InterPro" id="IPR006076">
    <property type="entry name" value="FAD-dep_OxRdtase"/>
</dbReference>
<reference evidence="5 6" key="1">
    <citation type="journal article" date="2008" name="Nature">
        <title>The genome of the choanoflagellate Monosiga brevicollis and the origin of metazoans.</title>
        <authorList>
            <consortium name="JGI Sequencing"/>
            <person name="King N."/>
            <person name="Westbrook M.J."/>
            <person name="Young S.L."/>
            <person name="Kuo A."/>
            <person name="Abedin M."/>
            <person name="Chapman J."/>
            <person name="Fairclough S."/>
            <person name="Hellsten U."/>
            <person name="Isogai Y."/>
            <person name="Letunic I."/>
            <person name="Marr M."/>
            <person name="Pincus D."/>
            <person name="Putnam N."/>
            <person name="Rokas A."/>
            <person name="Wright K.J."/>
            <person name="Zuzow R."/>
            <person name="Dirks W."/>
            <person name="Good M."/>
            <person name="Goodstein D."/>
            <person name="Lemons D."/>
            <person name="Li W."/>
            <person name="Lyons J.B."/>
            <person name="Morris A."/>
            <person name="Nichols S."/>
            <person name="Richter D.J."/>
            <person name="Salamov A."/>
            <person name="Bork P."/>
            <person name="Lim W.A."/>
            <person name="Manning G."/>
            <person name="Miller W.T."/>
            <person name="McGinnis W."/>
            <person name="Shapiro H."/>
            <person name="Tjian R."/>
            <person name="Grigoriev I.V."/>
            <person name="Rokhsar D."/>
        </authorList>
    </citation>
    <scope>NUCLEOTIDE SEQUENCE [LARGE SCALE GENOMIC DNA]</scope>
    <source>
        <strain evidence="6">MX1 / ATCC 50154</strain>
    </source>
</reference>
<sequence length="409" mass="45008">MGWSVAWHLRQALPAAARITVVAPEEWNQYKSTVLSAGGLRQQFSIPANVEFSLFGLDFFRNFANLDRQQRARTTLQPDHALQDLLHIKMRENGYTFLASTPESAQTLAELVEMQCRLGAATQLATPTQLRARYPWLCVDDIEAGTMSYSGEGFIDPWEYLANLRALCLQTGGIDQRQGRVDRLELDARRTSVAGAWISSPTVDADPAYEPVDLFINCAGCFSNDVFKGTHLSVPVRARKRYVFAIRSSAQNAPGINSPLLVDPSGVYFRPELAPNTYITGVSPKADADPDYSDFSTLAELEDSLFHDQIWPALYNRVPDAFDALRVISSWAGFYDYNTFDQNALIGLMPGMDNLYVCTGFSGHGLQHSPAAGYVISQLVTGQGHKLGSEAFAVERVAANAPILEAGIV</sequence>
<keyword evidence="6" id="KW-1185">Reference proteome</keyword>
<dbReference type="FunCoup" id="A9UNT5">
    <property type="interactions" value="422"/>
</dbReference>
<dbReference type="InParanoid" id="A9UNT5"/>
<dbReference type="RefSeq" id="XP_001742063.1">
    <property type="nucleotide sequence ID" value="XM_001742011.1"/>
</dbReference>